<evidence type="ECO:0000313" key="2">
    <source>
        <dbReference type="Proteomes" id="UP001227268"/>
    </source>
</evidence>
<protein>
    <submittedName>
        <fullName evidence="1">Uncharacterized protein</fullName>
    </submittedName>
</protein>
<proteinExistence type="predicted"/>
<dbReference type="Proteomes" id="UP001227268">
    <property type="component" value="Unassembled WGS sequence"/>
</dbReference>
<comment type="caution">
    <text evidence="1">The sequence shown here is derived from an EMBL/GenBank/DDBJ whole genome shotgun (WGS) entry which is preliminary data.</text>
</comment>
<reference evidence="1" key="1">
    <citation type="submission" date="2023-04" db="EMBL/GenBank/DDBJ databases">
        <title>Draft Genome sequencing of Naganishia species isolated from polar environments using Oxford Nanopore Technology.</title>
        <authorList>
            <person name="Leo P."/>
            <person name="Venkateswaran K."/>
        </authorList>
    </citation>
    <scope>NUCLEOTIDE SEQUENCE</scope>
    <source>
        <strain evidence="1">MNA-CCFEE 5423</strain>
    </source>
</reference>
<name>A0ACC2VZM9_9TREE</name>
<organism evidence="1 2">
    <name type="scientific">Naganishia friedmannii</name>
    <dbReference type="NCBI Taxonomy" id="89922"/>
    <lineage>
        <taxon>Eukaryota</taxon>
        <taxon>Fungi</taxon>
        <taxon>Dikarya</taxon>
        <taxon>Basidiomycota</taxon>
        <taxon>Agaricomycotina</taxon>
        <taxon>Tremellomycetes</taxon>
        <taxon>Filobasidiales</taxon>
        <taxon>Filobasidiaceae</taxon>
        <taxon>Naganishia</taxon>
    </lineage>
</organism>
<sequence length="970" mass="105543">MQALSSTGAPATVGQDDHGADGVMPTIYLTSYQDTPVFEALVRNVAVMMRRADLWLNATQILKVAGMPKTQRTKYLEKEVITGLHEKVQGGYGKYQGTWVPYSTGVELANRNHVADILLPVFQLQAQAARMPTLPPGVQNAPPSASKRKAAGGKGKSTAAMAEGSSARSARAGTADTAISGRMSGPSMNSPFTTMPFQPAPATGMKSKAQPTHQQQGHPQHQHQRPQPHSQSPGDVFVVQTPQGLQGRTLQPTSSGLIPGYGHAHVPQLYHIQGQQQPQQQQQQQYTVHMPSPMGLYTHQSQYPQFQHPNLTIAPQTSQQQNGQPMSLKRPFPEENGIHPDQLTGMPRGSMDLKHGGTVYVDQFGRPFRYEGATDSVSSADLATLGMENTHMHGPPTKRIKLGGSHAHGMLAAMAQETAPMTLAEVQALLNHAEGPMESLAEIADAYVENGEDFEIENGEFAGELPQGTRLASKPQRPASSKDASLIASMKDKNQSQQRARAKLLAIFEASSYDGNTEVDLDTVLAPSPRSSPALGNGDTSLESITAHAGIDVDQVIDERGHTALHWAAALAREKLVGQLIARGADINRGNFAGETPLIRAVLAVNNAESTASFHLLLAKHLGGSLRTIDNNHRTVLHHISAVAGIKGRSASANTYMSTLLAWMATVETPEQIRECVNIQDVNGDTALNVAARVGNRNLVELLLDAGADKSKANKFGLRPGDFGVQVDGLDGCPPLTPLTRSAHSASLPPEKAQDLTSRLTSMIQDLNDQFTAEISTKQDKLDLVQAQVIETTRELASLRRQLAEENAKSAQFDSVEHKRQNLERAVRQEIAEAWSDDPETADLTTVSEISPENTDPSTDDLTTLDPEERTVYLRRIRLWQKQMEEKLETKLQSALGLEREKLEEYKKAMASRLKVPVEAIDDNMLDQLSKAVSDCLYLKSKSMVAHVFIASTGRQRWIETRLDSDKSMM</sequence>
<gene>
    <name evidence="1" type="ORF">QFC21_002036</name>
</gene>
<evidence type="ECO:0000313" key="1">
    <source>
        <dbReference type="EMBL" id="KAJ9104540.1"/>
    </source>
</evidence>
<accession>A0ACC2VZM9</accession>
<dbReference type="EMBL" id="JASBWT010000005">
    <property type="protein sequence ID" value="KAJ9104540.1"/>
    <property type="molecule type" value="Genomic_DNA"/>
</dbReference>
<keyword evidence="2" id="KW-1185">Reference proteome</keyword>